<dbReference type="GO" id="GO:0006950">
    <property type="term" value="P:response to stress"/>
    <property type="evidence" value="ECO:0007669"/>
    <property type="project" value="UniProtKB-ARBA"/>
</dbReference>
<dbReference type="AlphaFoldDB" id="A0A518DQD9"/>
<evidence type="ECO:0000313" key="2">
    <source>
        <dbReference type="EMBL" id="QDU94056.1"/>
    </source>
</evidence>
<dbReference type="PANTHER" id="PTHR38773:SF1">
    <property type="entry name" value="PROTEIN SPRT"/>
    <property type="match status" value="1"/>
</dbReference>
<dbReference type="InterPro" id="IPR006640">
    <property type="entry name" value="SprT-like_domain"/>
</dbReference>
<reference evidence="2 3" key="1">
    <citation type="submission" date="2019-02" db="EMBL/GenBank/DDBJ databases">
        <title>Deep-cultivation of Planctomycetes and their phenomic and genomic characterization uncovers novel biology.</title>
        <authorList>
            <person name="Wiegand S."/>
            <person name="Jogler M."/>
            <person name="Boedeker C."/>
            <person name="Pinto D."/>
            <person name="Vollmers J."/>
            <person name="Rivas-Marin E."/>
            <person name="Kohn T."/>
            <person name="Peeters S.H."/>
            <person name="Heuer A."/>
            <person name="Rast P."/>
            <person name="Oberbeckmann S."/>
            <person name="Bunk B."/>
            <person name="Jeske O."/>
            <person name="Meyerdierks A."/>
            <person name="Storesund J.E."/>
            <person name="Kallscheuer N."/>
            <person name="Luecker S."/>
            <person name="Lage O.M."/>
            <person name="Pohl T."/>
            <person name="Merkel B.J."/>
            <person name="Hornburger P."/>
            <person name="Mueller R.-W."/>
            <person name="Bruemmer F."/>
            <person name="Labrenz M."/>
            <person name="Spormann A.M."/>
            <person name="Op den Camp H."/>
            <person name="Overmann J."/>
            <person name="Amann R."/>
            <person name="Jetten M.S.M."/>
            <person name="Mascher T."/>
            <person name="Medema M.H."/>
            <person name="Devos D.P."/>
            <person name="Kaster A.-K."/>
            <person name="Ovreas L."/>
            <person name="Rohde M."/>
            <person name="Galperin M.Y."/>
            <person name="Jogler C."/>
        </authorList>
    </citation>
    <scope>NUCLEOTIDE SEQUENCE [LARGE SCALE GENOMIC DNA]</scope>
    <source>
        <strain evidence="2 3">Pla85_3_4</strain>
    </source>
</reference>
<dbReference type="Proteomes" id="UP000317648">
    <property type="component" value="Chromosome"/>
</dbReference>
<keyword evidence="3" id="KW-1185">Reference proteome</keyword>
<evidence type="ECO:0000313" key="3">
    <source>
        <dbReference type="Proteomes" id="UP000317648"/>
    </source>
</evidence>
<organism evidence="2 3">
    <name type="scientific">Lignipirellula cremea</name>
    <dbReference type="NCBI Taxonomy" id="2528010"/>
    <lineage>
        <taxon>Bacteria</taxon>
        <taxon>Pseudomonadati</taxon>
        <taxon>Planctomycetota</taxon>
        <taxon>Planctomycetia</taxon>
        <taxon>Pirellulales</taxon>
        <taxon>Pirellulaceae</taxon>
        <taxon>Lignipirellula</taxon>
    </lineage>
</organism>
<sequence length="189" mass="22154">MTQDKTELHSKQRNRSTTINRQTVDQIYKWIDFALEQNEVAYLTSIVRVRWNKRFTRRIGDAVIGYNPLRARIRLSPLIWQNASDSERRETVIHETCHIVAWHLHGTKIKPHGVEWRQAMERCGVEPARCHNIPLIGINHFHVRECPKAKLDRCIVSRRDFGLMKKTDYTLHCTLCGLAVTLDQIECLT</sequence>
<proteinExistence type="predicted"/>
<dbReference type="PANTHER" id="PTHR38773">
    <property type="entry name" value="PROTEIN SPRT"/>
    <property type="match status" value="1"/>
</dbReference>
<dbReference type="Pfam" id="PF10263">
    <property type="entry name" value="SprT-like"/>
    <property type="match status" value="1"/>
</dbReference>
<name>A0A518DQD9_9BACT</name>
<dbReference type="OrthoDB" id="267364at2"/>
<dbReference type="EMBL" id="CP036433">
    <property type="protein sequence ID" value="QDU94056.1"/>
    <property type="molecule type" value="Genomic_DNA"/>
</dbReference>
<evidence type="ECO:0000259" key="1">
    <source>
        <dbReference type="SMART" id="SM00731"/>
    </source>
</evidence>
<dbReference type="RefSeq" id="WP_145051806.1">
    <property type="nucleotide sequence ID" value="NZ_CP036433.1"/>
</dbReference>
<dbReference type="SMART" id="SM00731">
    <property type="entry name" value="SprT"/>
    <property type="match status" value="1"/>
</dbReference>
<accession>A0A518DQD9</accession>
<dbReference type="KEGG" id="lcre:Pla8534_18420"/>
<feature type="domain" description="SprT-like" evidence="1">
    <location>
        <begin position="29"/>
        <end position="166"/>
    </location>
</feature>
<gene>
    <name evidence="2" type="ORF">Pla8534_18420</name>
</gene>
<protein>
    <recommendedName>
        <fullName evidence="1">SprT-like domain-containing protein</fullName>
    </recommendedName>
</protein>